<dbReference type="RefSeq" id="WP_257866122.1">
    <property type="nucleotide sequence ID" value="NZ_NSGR01000010.1"/>
</dbReference>
<sequence>MFMIILGKRFFRKLVKILKNRSINNYVTLFFKEDENALLFVKNGKTFNKCYLVRLSSYDFSVIKPYFRDGDFIIYRGVVKSQIVSFILDNKKKWKSIEVWSID</sequence>
<dbReference type="AlphaFoldDB" id="A0A854W5P3"/>
<evidence type="ECO:0000313" key="1">
    <source>
        <dbReference type="EMBL" id="PCH10665.1"/>
    </source>
</evidence>
<accession>A0A854W5P3</accession>
<reference evidence="1 2" key="1">
    <citation type="submission" date="2016-06" db="EMBL/GenBank/DDBJ databases">
        <authorList>
            <person name="Haines A.N."/>
            <person name="Council K.R."/>
        </authorList>
    </citation>
    <scope>NUCLEOTIDE SEQUENCE [LARGE SCALE GENOMIC DNA]</scope>
    <source>
        <strain evidence="1 2">SP158-29</strain>
    </source>
</reference>
<comment type="caution">
    <text evidence="1">The sequence shown here is derived from an EMBL/GenBank/DDBJ whole genome shotgun (WGS) entry which is preliminary data.</text>
</comment>
<proteinExistence type="predicted"/>
<organism evidence="1 2">
    <name type="scientific">Streptococcus parauberis</name>
    <dbReference type="NCBI Taxonomy" id="1348"/>
    <lineage>
        <taxon>Bacteria</taxon>
        <taxon>Bacillati</taxon>
        <taxon>Bacillota</taxon>
        <taxon>Bacilli</taxon>
        <taxon>Lactobacillales</taxon>
        <taxon>Streptococcaceae</taxon>
        <taxon>Streptococcus</taxon>
    </lineage>
</organism>
<dbReference type="EMBL" id="NSGR01000010">
    <property type="protein sequence ID" value="PCH10665.1"/>
    <property type="molecule type" value="Genomic_DNA"/>
</dbReference>
<evidence type="ECO:0000313" key="2">
    <source>
        <dbReference type="Proteomes" id="UP000217465"/>
    </source>
</evidence>
<gene>
    <name evidence="1" type="ORF">A9Y57_01955</name>
</gene>
<dbReference type="Proteomes" id="UP000217465">
    <property type="component" value="Unassembled WGS sequence"/>
</dbReference>
<name>A0A854W5P3_9STRE</name>
<protein>
    <submittedName>
        <fullName evidence="1">Uncharacterized protein</fullName>
    </submittedName>
</protein>